<name>A0ABU1VVQ5_9GAMM</name>
<keyword evidence="1" id="KW-1133">Transmembrane helix</keyword>
<dbReference type="EMBL" id="JAVDWR010000001">
    <property type="protein sequence ID" value="MDR7119809.1"/>
    <property type="molecule type" value="Genomic_DNA"/>
</dbReference>
<evidence type="ECO:0000313" key="4">
    <source>
        <dbReference type="Proteomes" id="UP001257909"/>
    </source>
</evidence>
<evidence type="ECO:0000259" key="2">
    <source>
        <dbReference type="Pfam" id="PF13248"/>
    </source>
</evidence>
<dbReference type="InterPro" id="IPR059113">
    <property type="entry name" value="Znf_ribbon"/>
</dbReference>
<dbReference type="RefSeq" id="WP_008898738.1">
    <property type="nucleotide sequence ID" value="NZ_JAVDWR010000001.1"/>
</dbReference>
<keyword evidence="4" id="KW-1185">Reference proteome</keyword>
<proteinExistence type="predicted"/>
<dbReference type="Proteomes" id="UP001257909">
    <property type="component" value="Unassembled WGS sequence"/>
</dbReference>
<dbReference type="Pfam" id="PF13248">
    <property type="entry name" value="Zn_ribbon_3"/>
    <property type="match status" value="1"/>
</dbReference>
<sequence length="108" mass="12311">MAIISCPRCGKKISDKSQTCQHCQLDLSGMTAERKHHLAIEAQDKKVQSALNQSMLALILFLAGFCFLYFWALEPDGYETMVSQGMIAGGFLWYIYARARLIYLKRKK</sequence>
<keyword evidence="1" id="KW-0812">Transmembrane</keyword>
<accession>A0ABU1VVQ5</accession>
<organism evidence="3 4">
    <name type="scientific">Rheinheimera soli</name>
    <dbReference type="NCBI Taxonomy" id="443616"/>
    <lineage>
        <taxon>Bacteria</taxon>
        <taxon>Pseudomonadati</taxon>
        <taxon>Pseudomonadota</taxon>
        <taxon>Gammaproteobacteria</taxon>
        <taxon>Chromatiales</taxon>
        <taxon>Chromatiaceae</taxon>
        <taxon>Rheinheimera</taxon>
    </lineage>
</organism>
<reference evidence="3 4" key="1">
    <citation type="submission" date="2023-07" db="EMBL/GenBank/DDBJ databases">
        <title>Sorghum-associated microbial communities from plants grown in Nebraska, USA.</title>
        <authorList>
            <person name="Schachtman D."/>
        </authorList>
    </citation>
    <scope>NUCLEOTIDE SEQUENCE [LARGE SCALE GENOMIC DNA]</scope>
    <source>
        <strain evidence="3 4">4138</strain>
    </source>
</reference>
<gene>
    <name evidence="3" type="ORF">J2W69_000724</name>
</gene>
<feature type="domain" description="Putative zinc-ribbon" evidence="2">
    <location>
        <begin position="4"/>
        <end position="27"/>
    </location>
</feature>
<protein>
    <recommendedName>
        <fullName evidence="2">Putative zinc-ribbon domain-containing protein</fullName>
    </recommendedName>
</protein>
<feature type="transmembrane region" description="Helical" evidence="1">
    <location>
        <begin position="55"/>
        <end position="73"/>
    </location>
</feature>
<keyword evidence="1" id="KW-0472">Membrane</keyword>
<comment type="caution">
    <text evidence="3">The sequence shown here is derived from an EMBL/GenBank/DDBJ whole genome shotgun (WGS) entry which is preliminary data.</text>
</comment>
<evidence type="ECO:0000313" key="3">
    <source>
        <dbReference type="EMBL" id="MDR7119809.1"/>
    </source>
</evidence>
<feature type="transmembrane region" description="Helical" evidence="1">
    <location>
        <begin position="85"/>
        <end position="103"/>
    </location>
</feature>
<evidence type="ECO:0000256" key="1">
    <source>
        <dbReference type="SAM" id="Phobius"/>
    </source>
</evidence>